<evidence type="ECO:0000259" key="5">
    <source>
        <dbReference type="PROSITE" id="PS50212"/>
    </source>
</evidence>
<dbReference type="Proteomes" id="UP000006352">
    <property type="component" value="Unassembled WGS sequence"/>
</dbReference>
<keyword evidence="1 2" id="KW-0344">Guanine-nucleotide releasing factor</keyword>
<dbReference type="PROSITE" id="PS50212">
    <property type="entry name" value="RASGEF_NTER"/>
    <property type="match status" value="1"/>
</dbReference>
<feature type="compositionally biased region" description="Low complexity" evidence="3">
    <location>
        <begin position="203"/>
        <end position="212"/>
    </location>
</feature>
<evidence type="ECO:0000256" key="1">
    <source>
        <dbReference type="ARBA" id="ARBA00022658"/>
    </source>
</evidence>
<reference evidence="6 7" key="1">
    <citation type="journal article" date="2012" name="Appl. Environ. Microbiol.">
        <title>Short-read sequencing for genomic analysis of the brown rot fungus Fibroporia radiculosa.</title>
        <authorList>
            <person name="Tang J.D."/>
            <person name="Perkins A.D."/>
            <person name="Sonstegard T.S."/>
            <person name="Schroeder S.G."/>
            <person name="Burgess S.C."/>
            <person name="Diehl S.V."/>
        </authorList>
    </citation>
    <scope>NUCLEOTIDE SEQUENCE [LARGE SCALE GENOMIC DNA]</scope>
    <source>
        <strain evidence="6 7">TFFH 294</strain>
    </source>
</reference>
<feature type="region of interest" description="Disordered" evidence="3">
    <location>
        <begin position="829"/>
        <end position="879"/>
    </location>
</feature>
<dbReference type="Gene3D" id="1.20.870.10">
    <property type="entry name" value="Son of sevenless (SoS) protein Chain: S domain 1"/>
    <property type="match status" value="1"/>
</dbReference>
<feature type="region of interest" description="Disordered" evidence="3">
    <location>
        <begin position="1144"/>
        <end position="1164"/>
    </location>
</feature>
<dbReference type="RefSeq" id="XP_012185191.1">
    <property type="nucleotide sequence ID" value="XM_012329801.1"/>
</dbReference>
<dbReference type="PANTHER" id="PTHR23113:SF363">
    <property type="entry name" value="PROTEIN SON OF SEVENLESS"/>
    <property type="match status" value="1"/>
</dbReference>
<feature type="region of interest" description="Disordered" evidence="3">
    <location>
        <begin position="169"/>
        <end position="232"/>
    </location>
</feature>
<protein>
    <recommendedName>
        <fullName evidence="8">Ras GEF</fullName>
    </recommendedName>
</protein>
<accession>J4GGM0</accession>
<sequence length="1518" mass="167200">MEHISLTPGLQNPSSEFTTLIAAPSMAQNPQRSQLAQEEDIFGFNLELPPEVASADISIAPDGAFVETSSGAAARELKRRYDQYIGVGKELRSPYAITAFVNQHGKQMYRVGLRELSAPAASAEDAELRTKWSNITVPSSQVSHPYPPQTRRRSRMSVHSFLPSSVFKNGTMLSTNGSHTPDGSRSPPVRKLRKTRSIPNVLGVGVDVSSGSTAPGTNTSRPHAHSVSSADIFRPPSSVTDATNVPYADIFADVMAWSGAPTSRLLQGSTTSVRSLRSMDSRSSTHPNGLPPEIIIQPFGPGVAFDSPSWRPAISKLASPLGLREMQSFESGLTARADTQTQPSQYGSSRLHPSADDEASTPHYSPSNATTSRDDVQDIGLPLEETAMHSPYSTEVFDVLQTSRGLPALDRISATHEETTIKLSLKADESAAPRDDPRFVIWGEVEPDLLDEPENLSRSSITDLSSGNSVVSQKRSLKEKGQAKEKGHCDSVPPPDSPSDCPTKMLVAATIERWIAQLTSELDYDELLVFLLTYRTYISAMDLGHLLICRFHWALGEPTSLREETARRIVRVRTFTAVRHWAVSFFDADFVPNRELRLLFANWLNSLGRDPILQRHTDAMKIVRQLKKVFLECKDQYLRRIFKHPGQKLERSVPQVHAFDMTSDHSSRPPKRSVEASLDDADINLDFDVRVSRGELDMDRHISPSRLSTGPLDLATLRQPLHLAFLQYGKKGSTGTRSSAMASPILLPMPHNTLSRVFVNTIGRLGQWKRVLNSRATGRTALNCLDVSAFDVEANETGDLLLVRGGVEQYLKMVETQMSQATLMEGHPSADVCSLNGGSEAPRKNEPPTDPITPIVSEQKPTTSAEVDPASDTLDASSTRTSTFTILSGESSSDAGPGIRNVNMLSDERLDIVSIDELEFSDLSSNESLDLSVPPGLKRPNRRLPTRRDFEFVRQSMDSVSSLGFRTHESLMSGGSNSSVGGELGATIQQWQMNALVDSLSDEEEDGDVDAALRRLEGQINEEKRRAKESKVDKWVQSIQKRQAASNPSTEHGHDSSSEDDYGEITGRPGIPGDPEELDKDALSHDASSISGNSVVSMILTSIDVHDAGLTDQSEPGAQSGTTALNEEQEKVVGHATHNDIVESGVESSLPGDQPPPSNTPHPLPVMHAPTSNSFVHASSMKPHHSFILGCRTETLMQHFCMIDREIFLSIRFEELMTPLAVGTAQETNILDWAQFLRERARLKTEGHHMGSLAVVRGRFNLIANFIVSEIVLTHPNERIRIFTKFIRLAWKAYELKNFNMLVAVIAGLRSPWATKAMQQAPHRMRHHDERMLKDLTAWTSRAGHFTYIRRTIEALTEAKPIEVNSQDVSVTSVDGQSTRGRAVSESKPPSAPACIPFFGVYLSQLQPYIPLPDLVDPTAPHEPVGINPITNAFEPLAHPEVFSTLTPLPRSIQLEPLINVHKQRLVASVVRSFVASQHLASRVQYPLDKKLFQRCLKLRGLDTETIQRALALYSDSR</sequence>
<evidence type="ECO:0000313" key="6">
    <source>
        <dbReference type="EMBL" id="CCM05908.1"/>
    </source>
</evidence>
<organism evidence="6 7">
    <name type="scientific">Fibroporia radiculosa</name>
    <dbReference type="NCBI Taxonomy" id="599839"/>
    <lineage>
        <taxon>Eukaryota</taxon>
        <taxon>Fungi</taxon>
        <taxon>Dikarya</taxon>
        <taxon>Basidiomycota</taxon>
        <taxon>Agaricomycotina</taxon>
        <taxon>Agaricomycetes</taxon>
        <taxon>Polyporales</taxon>
        <taxon>Fibroporiaceae</taxon>
        <taxon>Fibroporia</taxon>
    </lineage>
</organism>
<feature type="compositionally biased region" description="Polar residues" evidence="3">
    <location>
        <begin position="458"/>
        <end position="474"/>
    </location>
</feature>
<dbReference type="SMART" id="SM00147">
    <property type="entry name" value="RasGEF"/>
    <property type="match status" value="1"/>
</dbReference>
<evidence type="ECO:0000259" key="4">
    <source>
        <dbReference type="PROSITE" id="PS50009"/>
    </source>
</evidence>
<proteinExistence type="predicted"/>
<dbReference type="Gene3D" id="1.10.840.10">
    <property type="entry name" value="Ras guanine-nucleotide exchange factors catalytic domain"/>
    <property type="match status" value="1"/>
</dbReference>
<feature type="region of interest" description="Disordered" evidence="3">
    <location>
        <begin position="1023"/>
        <end position="1083"/>
    </location>
</feature>
<dbReference type="GO" id="GO:0007265">
    <property type="term" value="P:Ras protein signal transduction"/>
    <property type="evidence" value="ECO:0007669"/>
    <property type="project" value="TreeGrafter"/>
</dbReference>
<feature type="compositionally biased region" description="Polar residues" evidence="3">
    <location>
        <begin position="362"/>
        <end position="371"/>
    </location>
</feature>
<dbReference type="InterPro" id="IPR008937">
    <property type="entry name" value="Ras-like_GEF"/>
</dbReference>
<dbReference type="InParanoid" id="J4GGM0"/>
<evidence type="ECO:0000256" key="2">
    <source>
        <dbReference type="PROSITE-ProRule" id="PRU00168"/>
    </source>
</evidence>
<feature type="compositionally biased region" description="Basic and acidic residues" evidence="3">
    <location>
        <begin position="1023"/>
        <end position="1034"/>
    </location>
</feature>
<dbReference type="Pfam" id="PF00618">
    <property type="entry name" value="RasGEF_N"/>
    <property type="match status" value="1"/>
</dbReference>
<feature type="compositionally biased region" description="Pro residues" evidence="3">
    <location>
        <begin position="1153"/>
        <end position="1164"/>
    </location>
</feature>
<dbReference type="CDD" id="cd06224">
    <property type="entry name" value="REM"/>
    <property type="match status" value="1"/>
</dbReference>
<dbReference type="InterPro" id="IPR001895">
    <property type="entry name" value="RASGEF_cat_dom"/>
</dbReference>
<dbReference type="GO" id="GO:0005886">
    <property type="term" value="C:plasma membrane"/>
    <property type="evidence" value="ECO:0007669"/>
    <property type="project" value="TreeGrafter"/>
</dbReference>
<feature type="compositionally biased region" description="Polar residues" evidence="3">
    <location>
        <begin position="337"/>
        <end position="348"/>
    </location>
</feature>
<feature type="domain" description="Ras-GEF" evidence="4">
    <location>
        <begin position="1192"/>
        <end position="1516"/>
    </location>
</feature>
<evidence type="ECO:0008006" key="8">
    <source>
        <dbReference type="Google" id="ProtNLM"/>
    </source>
</evidence>
<feature type="compositionally biased region" description="Basic and acidic residues" evidence="3">
    <location>
        <begin position="476"/>
        <end position="489"/>
    </location>
</feature>
<dbReference type="STRING" id="599839.J4GGM0"/>
<dbReference type="PROSITE" id="PS50009">
    <property type="entry name" value="RASGEF_CAT"/>
    <property type="match status" value="1"/>
</dbReference>
<dbReference type="EMBL" id="HE797213">
    <property type="protein sequence ID" value="CCM05908.1"/>
    <property type="molecule type" value="Genomic_DNA"/>
</dbReference>
<feature type="compositionally biased region" description="Polar residues" evidence="3">
    <location>
        <begin position="213"/>
        <end position="229"/>
    </location>
</feature>
<dbReference type="SUPFAM" id="SSF48366">
    <property type="entry name" value="Ras GEF"/>
    <property type="match status" value="1"/>
</dbReference>
<dbReference type="SMART" id="SM00229">
    <property type="entry name" value="RasGEFN"/>
    <property type="match status" value="1"/>
</dbReference>
<feature type="region of interest" description="Disordered" evidence="3">
    <location>
        <begin position="458"/>
        <end position="500"/>
    </location>
</feature>
<dbReference type="InterPro" id="IPR000651">
    <property type="entry name" value="Ras-like_Gua-exchang_fac_N"/>
</dbReference>
<dbReference type="PANTHER" id="PTHR23113">
    <property type="entry name" value="GUANINE NUCLEOTIDE EXCHANGE FACTOR"/>
    <property type="match status" value="1"/>
</dbReference>
<keyword evidence="7" id="KW-1185">Reference proteome</keyword>
<dbReference type="OrthoDB" id="10254377at2759"/>
<dbReference type="HOGENOM" id="CLU_000992_0_0_1"/>
<feature type="compositionally biased region" description="Polar residues" evidence="3">
    <location>
        <begin position="1037"/>
        <end position="1050"/>
    </location>
</feature>
<feature type="region of interest" description="Disordered" evidence="3">
    <location>
        <begin position="267"/>
        <end position="291"/>
    </location>
</feature>
<feature type="region of interest" description="Disordered" evidence="3">
    <location>
        <begin position="332"/>
        <end position="374"/>
    </location>
</feature>
<dbReference type="InterPro" id="IPR023578">
    <property type="entry name" value="Ras_GEF_dom_sf"/>
</dbReference>
<feature type="compositionally biased region" description="Polar residues" evidence="3">
    <location>
        <begin position="169"/>
        <end position="183"/>
    </location>
</feature>
<gene>
    <name evidence="6" type="ORF">FIBRA_08146</name>
</gene>
<dbReference type="InterPro" id="IPR036964">
    <property type="entry name" value="RASGEF_cat_dom_sf"/>
</dbReference>
<feature type="domain" description="N-terminal Ras-GEF" evidence="5">
    <location>
        <begin position="502"/>
        <end position="627"/>
    </location>
</feature>
<evidence type="ECO:0000313" key="7">
    <source>
        <dbReference type="Proteomes" id="UP000006352"/>
    </source>
</evidence>
<dbReference type="Pfam" id="PF00617">
    <property type="entry name" value="RasGEF"/>
    <property type="match status" value="1"/>
</dbReference>
<evidence type="ECO:0000256" key="3">
    <source>
        <dbReference type="SAM" id="MobiDB-lite"/>
    </source>
</evidence>
<dbReference type="GO" id="GO:0005085">
    <property type="term" value="F:guanyl-nucleotide exchange factor activity"/>
    <property type="evidence" value="ECO:0007669"/>
    <property type="project" value="UniProtKB-KW"/>
</dbReference>
<dbReference type="GeneID" id="24100819"/>
<name>J4GGM0_9APHY</name>